<feature type="transmembrane region" description="Helical" evidence="1">
    <location>
        <begin position="59"/>
        <end position="81"/>
    </location>
</feature>
<sequence>MSGLIIFLIVLFIITIGGTLLVGLQESKTLAKHKEEGDSSENQLERSLKYESSSLKSNLPILGIIYLITFIASIVGILIYLF</sequence>
<feature type="transmembrane region" description="Helical" evidence="1">
    <location>
        <begin position="6"/>
        <end position="24"/>
    </location>
</feature>
<dbReference type="RefSeq" id="WP_153738735.1">
    <property type="nucleotide sequence ID" value="NZ_WJNG01000028.1"/>
</dbReference>
<protein>
    <submittedName>
        <fullName evidence="2">Uncharacterized protein</fullName>
    </submittedName>
</protein>
<dbReference type="Proteomes" id="UP000799092">
    <property type="component" value="Unassembled WGS sequence"/>
</dbReference>
<evidence type="ECO:0000313" key="3">
    <source>
        <dbReference type="Proteomes" id="UP000799092"/>
    </source>
</evidence>
<keyword evidence="1" id="KW-1133">Transmembrane helix</keyword>
<evidence type="ECO:0000256" key="1">
    <source>
        <dbReference type="SAM" id="Phobius"/>
    </source>
</evidence>
<dbReference type="OrthoDB" id="2706947at2"/>
<comment type="caution">
    <text evidence="2">The sequence shown here is derived from an EMBL/GenBank/DDBJ whole genome shotgun (WGS) entry which is preliminary data.</text>
</comment>
<dbReference type="EMBL" id="WJNG01000028">
    <property type="protein sequence ID" value="MRH45142.1"/>
    <property type="molecule type" value="Genomic_DNA"/>
</dbReference>
<evidence type="ECO:0000313" key="2">
    <source>
        <dbReference type="EMBL" id="MRH45142.1"/>
    </source>
</evidence>
<proteinExistence type="predicted"/>
<reference evidence="2" key="1">
    <citation type="submission" date="2019-11" db="EMBL/GenBank/DDBJ databases">
        <authorList>
            <person name="Li J."/>
        </authorList>
    </citation>
    <scope>NUCLEOTIDE SEQUENCE</scope>
    <source>
        <strain evidence="2">B6B</strain>
    </source>
</reference>
<gene>
    <name evidence="2" type="ORF">GH741_21170</name>
</gene>
<accession>A0A6A8DVA4</accession>
<organism evidence="2 3">
    <name type="scientific">Aquibacillus halophilus</name>
    <dbReference type="NCBI Taxonomy" id="930132"/>
    <lineage>
        <taxon>Bacteria</taxon>
        <taxon>Bacillati</taxon>
        <taxon>Bacillota</taxon>
        <taxon>Bacilli</taxon>
        <taxon>Bacillales</taxon>
        <taxon>Bacillaceae</taxon>
        <taxon>Aquibacillus</taxon>
    </lineage>
</organism>
<keyword evidence="1" id="KW-0812">Transmembrane</keyword>
<dbReference type="AlphaFoldDB" id="A0A6A8DVA4"/>
<keyword evidence="3" id="KW-1185">Reference proteome</keyword>
<name>A0A6A8DVA4_9BACI</name>
<keyword evidence="1" id="KW-0472">Membrane</keyword>